<evidence type="ECO:0000313" key="3">
    <source>
        <dbReference type="Proteomes" id="UP000287651"/>
    </source>
</evidence>
<proteinExistence type="predicted"/>
<accession>A0A426XI34</accession>
<gene>
    <name evidence="2" type="ORF">B296_00017190</name>
</gene>
<dbReference type="Proteomes" id="UP000287651">
    <property type="component" value="Unassembled WGS sequence"/>
</dbReference>
<feature type="region of interest" description="Disordered" evidence="1">
    <location>
        <begin position="81"/>
        <end position="111"/>
    </location>
</feature>
<evidence type="ECO:0000256" key="1">
    <source>
        <dbReference type="SAM" id="MobiDB-lite"/>
    </source>
</evidence>
<feature type="compositionally biased region" description="Polar residues" evidence="1">
    <location>
        <begin position="100"/>
        <end position="109"/>
    </location>
</feature>
<protein>
    <submittedName>
        <fullName evidence="2">Uncharacterized protein</fullName>
    </submittedName>
</protein>
<evidence type="ECO:0000313" key="2">
    <source>
        <dbReference type="EMBL" id="RRT39145.1"/>
    </source>
</evidence>
<name>A0A426XI34_ENSVE</name>
<dbReference type="EMBL" id="AMZH03020458">
    <property type="protein sequence ID" value="RRT39145.1"/>
    <property type="molecule type" value="Genomic_DNA"/>
</dbReference>
<organism evidence="2 3">
    <name type="scientific">Ensete ventricosum</name>
    <name type="common">Abyssinian banana</name>
    <name type="synonym">Musa ensete</name>
    <dbReference type="NCBI Taxonomy" id="4639"/>
    <lineage>
        <taxon>Eukaryota</taxon>
        <taxon>Viridiplantae</taxon>
        <taxon>Streptophyta</taxon>
        <taxon>Embryophyta</taxon>
        <taxon>Tracheophyta</taxon>
        <taxon>Spermatophyta</taxon>
        <taxon>Magnoliopsida</taxon>
        <taxon>Liliopsida</taxon>
        <taxon>Zingiberales</taxon>
        <taxon>Musaceae</taxon>
        <taxon>Ensete</taxon>
    </lineage>
</organism>
<comment type="caution">
    <text evidence="2">The sequence shown here is derived from an EMBL/GenBank/DDBJ whole genome shotgun (WGS) entry which is preliminary data.</text>
</comment>
<sequence>MISYYYCKTGWGGGWKSQEKSFTWGEGLLVSSSETSKMRELFPKGYSVFPHSHIGTKAKRSPKVLLAVLFGLLEGRISGEDDAEDGQIVQESPPLDELSQLKQEPTTPSGLAGQVWQWDEDEAECFRLWPVMPPAGTIDSIMS</sequence>
<dbReference type="AlphaFoldDB" id="A0A426XI34"/>
<reference evidence="2 3" key="1">
    <citation type="journal article" date="2014" name="Agronomy (Basel)">
        <title>A Draft Genome Sequence for Ensete ventricosum, the Drought-Tolerant Tree Against Hunger.</title>
        <authorList>
            <person name="Harrison J."/>
            <person name="Moore K.A."/>
            <person name="Paszkiewicz K."/>
            <person name="Jones T."/>
            <person name="Grant M."/>
            <person name="Ambacheew D."/>
            <person name="Muzemil S."/>
            <person name="Studholme D.J."/>
        </authorList>
    </citation>
    <scope>NUCLEOTIDE SEQUENCE [LARGE SCALE GENOMIC DNA]</scope>
</reference>